<feature type="compositionally biased region" description="Polar residues" evidence="1">
    <location>
        <begin position="26"/>
        <end position="45"/>
    </location>
</feature>
<sequence>MIASQYRATTDLRYLKRDFWDPLAGSPSTTERGPPSASLQSRATSSPTIASVAALDPCFDLRTRIVIPFPQPAPFSGSSVFCGSARAVSASVAYWSTMCARHAAVAL</sequence>
<dbReference type="AlphaFoldDB" id="A0A9P0LUB8"/>
<reference evidence="2" key="1">
    <citation type="submission" date="2022-03" db="EMBL/GenBank/DDBJ databases">
        <authorList>
            <person name="Sayadi A."/>
        </authorList>
    </citation>
    <scope>NUCLEOTIDE SEQUENCE</scope>
</reference>
<proteinExistence type="predicted"/>
<name>A0A9P0LUB8_ACAOB</name>
<dbReference type="EMBL" id="CAKOFQ010007389">
    <property type="protein sequence ID" value="CAH2000077.1"/>
    <property type="molecule type" value="Genomic_DNA"/>
</dbReference>
<dbReference type="Proteomes" id="UP001152888">
    <property type="component" value="Unassembled WGS sequence"/>
</dbReference>
<evidence type="ECO:0000313" key="2">
    <source>
        <dbReference type="EMBL" id="CAH2000077.1"/>
    </source>
</evidence>
<evidence type="ECO:0000313" key="3">
    <source>
        <dbReference type="Proteomes" id="UP001152888"/>
    </source>
</evidence>
<feature type="region of interest" description="Disordered" evidence="1">
    <location>
        <begin position="25"/>
        <end position="45"/>
    </location>
</feature>
<organism evidence="2 3">
    <name type="scientific">Acanthoscelides obtectus</name>
    <name type="common">Bean weevil</name>
    <name type="synonym">Bruchus obtectus</name>
    <dbReference type="NCBI Taxonomy" id="200917"/>
    <lineage>
        <taxon>Eukaryota</taxon>
        <taxon>Metazoa</taxon>
        <taxon>Ecdysozoa</taxon>
        <taxon>Arthropoda</taxon>
        <taxon>Hexapoda</taxon>
        <taxon>Insecta</taxon>
        <taxon>Pterygota</taxon>
        <taxon>Neoptera</taxon>
        <taxon>Endopterygota</taxon>
        <taxon>Coleoptera</taxon>
        <taxon>Polyphaga</taxon>
        <taxon>Cucujiformia</taxon>
        <taxon>Chrysomeloidea</taxon>
        <taxon>Chrysomelidae</taxon>
        <taxon>Bruchinae</taxon>
        <taxon>Bruchini</taxon>
        <taxon>Acanthoscelides</taxon>
    </lineage>
</organism>
<evidence type="ECO:0000256" key="1">
    <source>
        <dbReference type="SAM" id="MobiDB-lite"/>
    </source>
</evidence>
<protein>
    <submittedName>
        <fullName evidence="2">Uncharacterized protein</fullName>
    </submittedName>
</protein>
<gene>
    <name evidence="2" type="ORF">ACAOBT_LOCUS25338</name>
</gene>
<accession>A0A9P0LUB8</accession>
<comment type="caution">
    <text evidence="2">The sequence shown here is derived from an EMBL/GenBank/DDBJ whole genome shotgun (WGS) entry which is preliminary data.</text>
</comment>
<keyword evidence="3" id="KW-1185">Reference proteome</keyword>